<dbReference type="PANTHER" id="PTHR33121">
    <property type="entry name" value="CYCLIC DI-GMP PHOSPHODIESTERASE PDEF"/>
    <property type="match status" value="1"/>
</dbReference>
<dbReference type="InterPro" id="IPR050706">
    <property type="entry name" value="Cyclic-di-GMP_PDE-like"/>
</dbReference>
<dbReference type="InterPro" id="IPR035919">
    <property type="entry name" value="EAL_sf"/>
</dbReference>
<dbReference type="Pfam" id="PF13185">
    <property type="entry name" value="GAF_2"/>
    <property type="match status" value="1"/>
</dbReference>
<accession>C3VA06</accession>
<reference evidence="3" key="1">
    <citation type="submission" date="2009-03" db="EMBL/GenBank/DDBJ databases">
        <authorList>
            <person name="Ryu J.-Y."/>
            <person name="Seo J."/>
            <person name="Unno T."/>
            <person name="Ahn J.-H."/>
            <person name="Sadowsky M.J."/>
            <person name="Hur H.-G."/>
        </authorList>
    </citation>
    <scope>NUCLEOTIDE SEQUENCE</scope>
    <source>
        <strain evidence="3">Jin1</strain>
    </source>
</reference>
<evidence type="ECO:0000313" key="3">
    <source>
        <dbReference type="EMBL" id="ACP17953.1"/>
    </source>
</evidence>
<dbReference type="SMART" id="SM00052">
    <property type="entry name" value="EAL"/>
    <property type="match status" value="1"/>
</dbReference>
<dbReference type="PROSITE" id="PS50883">
    <property type="entry name" value="EAL"/>
    <property type="match status" value="1"/>
</dbReference>
<dbReference type="CDD" id="cd01949">
    <property type="entry name" value="GGDEF"/>
    <property type="match status" value="1"/>
</dbReference>
<dbReference type="SMART" id="SM00267">
    <property type="entry name" value="GGDEF"/>
    <property type="match status" value="1"/>
</dbReference>
<name>C3VA06_PSENT</name>
<dbReference type="CDD" id="cd01948">
    <property type="entry name" value="EAL"/>
    <property type="match status" value="1"/>
</dbReference>
<dbReference type="PROSITE" id="PS50887">
    <property type="entry name" value="GGDEF"/>
    <property type="match status" value="1"/>
</dbReference>
<dbReference type="InterPro" id="IPR029016">
    <property type="entry name" value="GAF-like_dom_sf"/>
</dbReference>
<dbReference type="GO" id="GO:0071111">
    <property type="term" value="F:cyclic-guanylate-specific phosphodiesterase activity"/>
    <property type="evidence" value="ECO:0007669"/>
    <property type="project" value="InterPro"/>
</dbReference>
<dbReference type="InterPro" id="IPR001633">
    <property type="entry name" value="EAL_dom"/>
</dbReference>
<dbReference type="Gene3D" id="3.30.70.270">
    <property type="match status" value="1"/>
</dbReference>
<dbReference type="SUPFAM" id="SSF141868">
    <property type="entry name" value="EAL domain-like"/>
    <property type="match status" value="1"/>
</dbReference>
<evidence type="ECO:0000259" key="1">
    <source>
        <dbReference type="PROSITE" id="PS50883"/>
    </source>
</evidence>
<dbReference type="PANTHER" id="PTHR33121:SF70">
    <property type="entry name" value="SIGNALING PROTEIN YKOW"/>
    <property type="match status" value="1"/>
</dbReference>
<proteinExistence type="predicted"/>
<dbReference type="Pfam" id="PF00990">
    <property type="entry name" value="GGDEF"/>
    <property type="match status" value="1"/>
</dbReference>
<feature type="domain" description="GGDEF" evidence="2">
    <location>
        <begin position="247"/>
        <end position="379"/>
    </location>
</feature>
<sequence length="645" mass="71647">MTQTPKHRRVAKRPADEIPGGMLSELERLNRILRTLSAGNRLLLRSNEEQQLLQGMCDVVVTQGGYRYASVWYASHDEGRSLVSQAYALGLPHAPDESAFFESLRLSWASPEQGGATAVAVLTGNPCIGRNLLSDPDHRAWKEDAIRLGYGSLTAFPICVDSAVIGALSIAASEPDAFDASEVALLGELGEDLAYGIENLRIRAKKRETEAIIHHMAFYDALTQLPNRQFFYKKAQALIDGSKGVHQSFALLIIKVRQFHEINETFGFPQGDKILMEIKQRLCETFGSYAEVFRVGDAEFALLLHNADVESATHISHRVVSLFQTQGEKTGLNQYTRLTVGIAVYPGHGLEPELLIRHARSAMSEARRTGRDYAVFSNRLDEGCSRRLELTAELRDAISSGDLMLYCQPKVSSDKSTLCGAEALVRWRSRAGEMVSPSEFVPLAEFSGLITQLTHWVLETAFRQRFAWHELGINIPLAVNLSAQDLYDPRLVGKVEGLMATWGSQGSWIQFEVTESGLMKDPSVALETIKKIKSMGIKFAIDDFGVGYSSLSYLSNLPVDLIKIDQSFVKAMLNEPEAAAIVGSTIELAHQLNFEVVAEGVESEEVRDRLEKMGCDIIQGYFISAPIPIEEFRKWVAESVWWTNK</sequence>
<dbReference type="Gene3D" id="3.30.450.40">
    <property type="match status" value="1"/>
</dbReference>
<dbReference type="Pfam" id="PF00563">
    <property type="entry name" value="EAL"/>
    <property type="match status" value="1"/>
</dbReference>
<feature type="domain" description="EAL" evidence="1">
    <location>
        <begin position="387"/>
        <end position="640"/>
    </location>
</feature>
<dbReference type="InterPro" id="IPR043128">
    <property type="entry name" value="Rev_trsase/Diguanyl_cyclase"/>
</dbReference>
<dbReference type="InterPro" id="IPR029787">
    <property type="entry name" value="Nucleotide_cyclase"/>
</dbReference>
<dbReference type="EMBL" id="FJ851547">
    <property type="protein sequence ID" value="ACP17953.1"/>
    <property type="molecule type" value="Genomic_DNA"/>
</dbReference>
<dbReference type="Gene3D" id="3.20.20.450">
    <property type="entry name" value="EAL domain"/>
    <property type="match status" value="1"/>
</dbReference>
<dbReference type="SUPFAM" id="SSF55073">
    <property type="entry name" value="Nucleotide cyclase"/>
    <property type="match status" value="1"/>
</dbReference>
<dbReference type="SUPFAM" id="SSF55781">
    <property type="entry name" value="GAF domain-like"/>
    <property type="match status" value="1"/>
</dbReference>
<dbReference type="InterPro" id="IPR000160">
    <property type="entry name" value="GGDEF_dom"/>
</dbReference>
<dbReference type="NCBIfam" id="TIGR00254">
    <property type="entry name" value="GGDEF"/>
    <property type="match status" value="1"/>
</dbReference>
<protein>
    <submittedName>
        <fullName evidence="3">Putative phospholipase A2 family protein</fullName>
    </submittedName>
</protein>
<reference evidence="3" key="2">
    <citation type="journal article" date="2010" name="Arch. Microbiol.">
        <title>Isoeugenol monooxygenase and its putative regulatory gene are located in the eugenol metabolic gene cluster in Pseudomonas nitroreducens Jin1.</title>
        <authorList>
            <person name="Ryu J.Y."/>
            <person name="Seo J."/>
            <person name="Unno T."/>
            <person name="Ahn J.H."/>
            <person name="Yan T."/>
            <person name="Sadowsky M.J."/>
            <person name="Hur H.G."/>
        </authorList>
    </citation>
    <scope>NUCLEOTIDE SEQUENCE</scope>
    <source>
        <strain evidence="3">Jin1</strain>
    </source>
</reference>
<evidence type="ECO:0000259" key="2">
    <source>
        <dbReference type="PROSITE" id="PS50887"/>
    </source>
</evidence>
<dbReference type="InterPro" id="IPR003018">
    <property type="entry name" value="GAF"/>
</dbReference>
<organism evidence="3">
    <name type="scientific">Pseudomonas nitroreducens</name>
    <dbReference type="NCBI Taxonomy" id="46680"/>
    <lineage>
        <taxon>Bacteria</taxon>
        <taxon>Pseudomonadati</taxon>
        <taxon>Pseudomonadota</taxon>
        <taxon>Gammaproteobacteria</taxon>
        <taxon>Pseudomonadales</taxon>
        <taxon>Pseudomonadaceae</taxon>
        <taxon>Pseudomonas</taxon>
    </lineage>
</organism>
<dbReference type="AlphaFoldDB" id="C3VA06"/>